<dbReference type="EMBL" id="JBJQND010000013">
    <property type="protein sequence ID" value="KAL3857774.1"/>
    <property type="molecule type" value="Genomic_DNA"/>
</dbReference>
<sequence length="781" mass="88933">MERDENSEMTFTDSDSCTSYEVSSKAYPRFRFVQDRLQSFYPRFLNTIEKLPKVLKWMDLVKNIGERVQPLVENKPEVILFGPKHTLVLKDSILANKSGLEEMDCTVTTFPRTELLKHVSTSKPQVLVYTCSAFEVKKVSLYLEKELSACGLDSVLLLADFGGFNKEEGQIMLEEVFRSMPGKARDLWINKVIVNITVQSLSSGISNSLEMRLVTEFQRIDRCLCELLSIRRQFEVVVFKDDYLVGSLIKGIFQNKELVVDLKEVATNAEDGEYFMLIQKQIIHFIERAVTKQFSLEFKIAAGHVHSLLEDFNFRQKCNSHVSPTTWRNIESEVSEISIESRTIEDDSSKEIDEERIKKMETDEEQLTSKREDMSVTEERVKTLIHDINSVYKDAELLIHSVSESLTVLSQLQFEVKGVLKDTIIYSEDERNMLTIEKHGTVEGMVTDEQKTEDRFEFWIDKLMILNEVQGCGDYFGKLVVFISDPSNTEQKRDVFANIRKCLAGYPYDYDVKIMKFKTFADIDRQDGNRNRMAALDFKAAQKVRFQGKSGTLGLFVKDTSEQSVYCLTSGHVVSSTETYPFHVIAEDGSVTEIGNLTWNYQNNMIDIGAVKVHGNLVQLCDLTFEDQYGNQCPYMMLDTGKLPSKKLLGKLVFKRGARTGLTFGIISSLNMKFKEHIEEHTIIRKCNIIISPLREPNVNQVFAVEGDSGSVVSLCTIDMNSILIIAMLIGGMLELRPGNARVGDFQLKMAETEKPCLTFSLMDGIDALNMTYDLNLDINS</sequence>
<evidence type="ECO:0000313" key="2">
    <source>
        <dbReference type="Proteomes" id="UP001634394"/>
    </source>
</evidence>
<dbReference type="AlphaFoldDB" id="A0ABD3V845"/>
<evidence type="ECO:0000313" key="1">
    <source>
        <dbReference type="EMBL" id="KAL3857774.1"/>
    </source>
</evidence>
<keyword evidence="2" id="KW-1185">Reference proteome</keyword>
<dbReference type="Proteomes" id="UP001634394">
    <property type="component" value="Unassembled WGS sequence"/>
</dbReference>
<name>A0ABD3V845_SINWO</name>
<gene>
    <name evidence="1" type="ORF">ACJMK2_012411</name>
</gene>
<comment type="caution">
    <text evidence="1">The sequence shown here is derived from an EMBL/GenBank/DDBJ whole genome shotgun (WGS) entry which is preliminary data.</text>
</comment>
<proteinExistence type="predicted"/>
<protein>
    <submittedName>
        <fullName evidence="1">Uncharacterized protein</fullName>
    </submittedName>
</protein>
<accession>A0ABD3V845</accession>
<organism evidence="1 2">
    <name type="scientific">Sinanodonta woodiana</name>
    <name type="common">Chinese pond mussel</name>
    <name type="synonym">Anodonta woodiana</name>
    <dbReference type="NCBI Taxonomy" id="1069815"/>
    <lineage>
        <taxon>Eukaryota</taxon>
        <taxon>Metazoa</taxon>
        <taxon>Spiralia</taxon>
        <taxon>Lophotrochozoa</taxon>
        <taxon>Mollusca</taxon>
        <taxon>Bivalvia</taxon>
        <taxon>Autobranchia</taxon>
        <taxon>Heteroconchia</taxon>
        <taxon>Palaeoheterodonta</taxon>
        <taxon>Unionida</taxon>
        <taxon>Unionoidea</taxon>
        <taxon>Unionidae</taxon>
        <taxon>Unioninae</taxon>
        <taxon>Sinanodonta</taxon>
    </lineage>
</organism>
<reference evidence="1 2" key="1">
    <citation type="submission" date="2024-11" db="EMBL/GenBank/DDBJ databases">
        <title>Chromosome-level genome assembly of the freshwater bivalve Anodonta woodiana.</title>
        <authorList>
            <person name="Chen X."/>
        </authorList>
    </citation>
    <scope>NUCLEOTIDE SEQUENCE [LARGE SCALE GENOMIC DNA]</scope>
    <source>
        <strain evidence="1">MN2024</strain>
        <tissue evidence="1">Gills</tissue>
    </source>
</reference>
<dbReference type="InterPro" id="IPR009003">
    <property type="entry name" value="Peptidase_S1_PA"/>
</dbReference>
<dbReference type="SUPFAM" id="SSF50494">
    <property type="entry name" value="Trypsin-like serine proteases"/>
    <property type="match status" value="1"/>
</dbReference>